<dbReference type="InterPro" id="IPR001382">
    <property type="entry name" value="Glyco_hydro_47"/>
</dbReference>
<evidence type="ECO:0000256" key="5">
    <source>
        <dbReference type="ARBA" id="ARBA00023157"/>
    </source>
</evidence>
<keyword evidence="4 9" id="KW-0378">Hydrolase</keyword>
<feature type="active site" evidence="6">
    <location>
        <position position="520"/>
    </location>
</feature>
<dbReference type="PANTHER" id="PTHR11742:SF29">
    <property type="entry name" value="ALPHA-1,2-MANNOSIDASE"/>
    <property type="match status" value="1"/>
</dbReference>
<sequence>MRPRIRMPRQASYAPLTRRHRRTLWLVLSVVAVFAVLYVYSKPIDRLAISFEQHEDWMNDRTSINGFVAKGSYDWRKAPFHNKPASYKPLPVGKPRTLPPVQFAFPTESSSQKALRERRRVAVRDEFERSWTSYKTFAWGKDELMPTTGQAHNAFGGWGATLVDSLDTLWMMGFKEDFYATVGAVAEIDFGETDLGSISVFETTIRYLGGLLAAYDLSREMVLLDKAIQMGEMLYRAFDTENNTPLDRMMVELAKKDEGGGFAPEHSICLAGFGSLTMEFTRLAQITQDPKYYDAVARLTDIMDRGQNMTRIPGLLPIWVNAREESLENDRTFTVGAMADSTYEYFPKTYALLGGLEPVYKKLYLDSAAQIDKHLLYRPMLPDSEPGDELLYCGDVHLSSNQEPKVDAEMQHLTCFVGGFFALAGRLFEDAYHVDLGAKLTEGCIYAYKSLPTGIMPEIFNMVACDDRVKCSWNQTKYEEEVLRKTYGKDHDDFAATVKDQKLPPGFTQMRDKRYLLRPEAIESVFIMYRITGHQEYLDHAWDMFTSIVKYSRTRFANGQIFDVTDDSTNPISTPEDKMESFWLAETLKYFYLIFSPPDMISLDDWVLNTEAHPFRRPKLIKMEKGG</sequence>
<dbReference type="GO" id="GO:0016020">
    <property type="term" value="C:membrane"/>
    <property type="evidence" value="ECO:0007669"/>
    <property type="project" value="InterPro"/>
</dbReference>
<dbReference type="Pfam" id="PF01532">
    <property type="entry name" value="Glyco_hydro_47"/>
    <property type="match status" value="1"/>
</dbReference>
<dbReference type="Proteomes" id="UP000799770">
    <property type="component" value="Unassembled WGS sequence"/>
</dbReference>
<feature type="active site" description="Proton donor" evidence="6">
    <location>
        <position position="458"/>
    </location>
</feature>
<evidence type="ECO:0000256" key="6">
    <source>
        <dbReference type="PIRSR" id="PIRSR601382-1"/>
    </source>
</evidence>
<keyword evidence="11" id="KW-1185">Reference proteome</keyword>
<keyword evidence="7" id="KW-0479">Metal-binding</keyword>
<dbReference type="UniPathway" id="UPA00378"/>
<keyword evidence="5 8" id="KW-1015">Disulfide bond</keyword>
<evidence type="ECO:0000256" key="4">
    <source>
        <dbReference type="ARBA" id="ARBA00022801"/>
    </source>
</evidence>
<dbReference type="PANTHER" id="PTHR11742">
    <property type="entry name" value="MANNOSYL-OLIGOSACCHARIDE ALPHA-1,2-MANNOSIDASE-RELATED"/>
    <property type="match status" value="1"/>
</dbReference>
<dbReference type="InterPro" id="IPR036026">
    <property type="entry name" value="Seven-hairpin_glycosidases"/>
</dbReference>
<name>A0A6A5Z4D2_9PLEO</name>
<protein>
    <recommendedName>
        <fullName evidence="9">alpha-1,2-Mannosidase</fullName>
        <ecNumber evidence="9">3.2.1.-</ecNumber>
    </recommendedName>
</protein>
<dbReference type="GO" id="GO:0036503">
    <property type="term" value="P:ERAD pathway"/>
    <property type="evidence" value="ECO:0007669"/>
    <property type="project" value="UniProtKB-ARBA"/>
</dbReference>
<reference evidence="10" key="1">
    <citation type="journal article" date="2020" name="Stud. Mycol.">
        <title>101 Dothideomycetes genomes: a test case for predicting lifestyles and emergence of pathogens.</title>
        <authorList>
            <person name="Haridas S."/>
            <person name="Albert R."/>
            <person name="Binder M."/>
            <person name="Bloem J."/>
            <person name="Labutti K."/>
            <person name="Salamov A."/>
            <person name="Andreopoulos B."/>
            <person name="Baker S."/>
            <person name="Barry K."/>
            <person name="Bills G."/>
            <person name="Bluhm B."/>
            <person name="Cannon C."/>
            <person name="Castanera R."/>
            <person name="Culley D."/>
            <person name="Daum C."/>
            <person name="Ezra D."/>
            <person name="Gonzalez J."/>
            <person name="Henrissat B."/>
            <person name="Kuo A."/>
            <person name="Liang C."/>
            <person name="Lipzen A."/>
            <person name="Lutzoni F."/>
            <person name="Magnuson J."/>
            <person name="Mondo S."/>
            <person name="Nolan M."/>
            <person name="Ohm R."/>
            <person name="Pangilinan J."/>
            <person name="Park H.-J."/>
            <person name="Ramirez L."/>
            <person name="Alfaro M."/>
            <person name="Sun H."/>
            <person name="Tritt A."/>
            <person name="Yoshinaga Y."/>
            <person name="Zwiers L.-H."/>
            <person name="Turgeon B."/>
            <person name="Goodwin S."/>
            <person name="Spatafora J."/>
            <person name="Crous P."/>
            <person name="Grigoriev I."/>
        </authorList>
    </citation>
    <scope>NUCLEOTIDE SEQUENCE</scope>
    <source>
        <strain evidence="10">CBS 627.86</strain>
    </source>
</reference>
<evidence type="ECO:0000256" key="7">
    <source>
        <dbReference type="PIRSR" id="PIRSR601382-2"/>
    </source>
</evidence>
<dbReference type="GO" id="GO:0004571">
    <property type="term" value="F:mannosyl-oligosaccharide 1,2-alpha-mannosidase activity"/>
    <property type="evidence" value="ECO:0007669"/>
    <property type="project" value="InterPro"/>
</dbReference>
<organism evidence="10 11">
    <name type="scientific">Lophiotrema nucula</name>
    <dbReference type="NCBI Taxonomy" id="690887"/>
    <lineage>
        <taxon>Eukaryota</taxon>
        <taxon>Fungi</taxon>
        <taxon>Dikarya</taxon>
        <taxon>Ascomycota</taxon>
        <taxon>Pezizomycotina</taxon>
        <taxon>Dothideomycetes</taxon>
        <taxon>Pleosporomycetidae</taxon>
        <taxon>Pleosporales</taxon>
        <taxon>Lophiotremataceae</taxon>
        <taxon>Lophiotrema</taxon>
    </lineage>
</organism>
<evidence type="ECO:0000256" key="2">
    <source>
        <dbReference type="ARBA" id="ARBA00004922"/>
    </source>
</evidence>
<evidence type="ECO:0000256" key="9">
    <source>
        <dbReference type="RuleBase" id="RU361193"/>
    </source>
</evidence>
<evidence type="ECO:0000313" key="10">
    <source>
        <dbReference type="EMBL" id="KAF2113278.1"/>
    </source>
</evidence>
<feature type="active site" description="Proton donor" evidence="6">
    <location>
        <position position="202"/>
    </location>
</feature>
<dbReference type="EMBL" id="ML977328">
    <property type="protein sequence ID" value="KAF2113278.1"/>
    <property type="molecule type" value="Genomic_DNA"/>
</dbReference>
<feature type="disulfide bond" evidence="8">
    <location>
        <begin position="415"/>
        <end position="444"/>
    </location>
</feature>
<keyword evidence="7" id="KW-0106">Calcium</keyword>
<dbReference type="AlphaFoldDB" id="A0A6A5Z4D2"/>
<gene>
    <name evidence="10" type="ORF">BDV96DRAFT_578649</name>
</gene>
<comment type="cofactor">
    <cofactor evidence="1 7">
        <name>Ca(2+)</name>
        <dbReference type="ChEBI" id="CHEBI:29108"/>
    </cofactor>
</comment>
<comment type="similarity">
    <text evidence="3 9">Belongs to the glycosyl hydrolase 47 family.</text>
</comment>
<comment type="pathway">
    <text evidence="2">Protein modification; protein glycosylation.</text>
</comment>
<dbReference type="InterPro" id="IPR050749">
    <property type="entry name" value="Glycosyl_Hydrolase_47"/>
</dbReference>
<dbReference type="FunFam" id="1.50.10.10:FF:000037">
    <property type="entry name" value="alpha-1,2-Mannosidase"/>
    <property type="match status" value="1"/>
</dbReference>
<dbReference type="PRINTS" id="PR00747">
    <property type="entry name" value="GLYHDRLASE47"/>
</dbReference>
<dbReference type="GO" id="GO:0005783">
    <property type="term" value="C:endoplasmic reticulum"/>
    <property type="evidence" value="ECO:0007669"/>
    <property type="project" value="TreeGrafter"/>
</dbReference>
<dbReference type="SUPFAM" id="SSF48225">
    <property type="entry name" value="Seven-hairpin glycosidases"/>
    <property type="match status" value="1"/>
</dbReference>
<proteinExistence type="inferred from homology"/>
<dbReference type="GO" id="GO:0005975">
    <property type="term" value="P:carbohydrate metabolic process"/>
    <property type="evidence" value="ECO:0007669"/>
    <property type="project" value="InterPro"/>
</dbReference>
<dbReference type="GO" id="GO:0005509">
    <property type="term" value="F:calcium ion binding"/>
    <property type="evidence" value="ECO:0007669"/>
    <property type="project" value="InterPro"/>
</dbReference>
<evidence type="ECO:0000256" key="8">
    <source>
        <dbReference type="PIRSR" id="PIRSR601382-3"/>
    </source>
</evidence>
<dbReference type="EC" id="3.2.1.-" evidence="9"/>
<feature type="binding site" evidence="7">
    <location>
        <position position="610"/>
    </location>
    <ligand>
        <name>Ca(2+)</name>
        <dbReference type="ChEBI" id="CHEBI:29108"/>
    </ligand>
</feature>
<dbReference type="InterPro" id="IPR012341">
    <property type="entry name" value="6hp_glycosidase-like_sf"/>
</dbReference>
<evidence type="ECO:0000256" key="3">
    <source>
        <dbReference type="ARBA" id="ARBA00007658"/>
    </source>
</evidence>
<evidence type="ECO:0000256" key="1">
    <source>
        <dbReference type="ARBA" id="ARBA00001913"/>
    </source>
</evidence>
<accession>A0A6A5Z4D2</accession>
<dbReference type="OrthoDB" id="8118055at2759"/>
<dbReference type="Gene3D" id="1.50.10.10">
    <property type="match status" value="1"/>
</dbReference>
<keyword evidence="9" id="KW-0326">Glycosidase</keyword>
<evidence type="ECO:0000313" key="11">
    <source>
        <dbReference type="Proteomes" id="UP000799770"/>
    </source>
</evidence>
<feature type="active site" evidence="6">
    <location>
        <position position="340"/>
    </location>
</feature>